<comment type="caution">
    <text evidence="3">The sequence shown here is derived from an EMBL/GenBank/DDBJ whole genome shotgun (WGS) entry which is preliminary data.</text>
</comment>
<feature type="transmembrane region" description="Helical" evidence="1">
    <location>
        <begin position="105"/>
        <end position="124"/>
    </location>
</feature>
<dbReference type="Proteomes" id="UP000782312">
    <property type="component" value="Unassembled WGS sequence"/>
</dbReference>
<evidence type="ECO:0000259" key="2">
    <source>
        <dbReference type="Pfam" id="PF00892"/>
    </source>
</evidence>
<dbReference type="PANTHER" id="PTHR22911:SF137">
    <property type="entry name" value="SOLUTE CARRIER FAMILY 35 MEMBER G2-RELATED"/>
    <property type="match status" value="1"/>
</dbReference>
<name>A0A932HUY9_UNCTE</name>
<keyword evidence="1" id="KW-0472">Membrane</keyword>
<accession>A0A932HUY9</accession>
<keyword evidence="1" id="KW-0812">Transmembrane</keyword>
<feature type="transmembrane region" description="Helical" evidence="1">
    <location>
        <begin position="77"/>
        <end position="98"/>
    </location>
</feature>
<organism evidence="3 4">
    <name type="scientific">Tectimicrobiota bacterium</name>
    <dbReference type="NCBI Taxonomy" id="2528274"/>
    <lineage>
        <taxon>Bacteria</taxon>
        <taxon>Pseudomonadati</taxon>
        <taxon>Nitrospinota/Tectimicrobiota group</taxon>
        <taxon>Candidatus Tectimicrobiota</taxon>
    </lineage>
</organism>
<feature type="transmembrane region" description="Helical" evidence="1">
    <location>
        <begin position="130"/>
        <end position="148"/>
    </location>
</feature>
<feature type="transmembrane region" description="Helical" evidence="1">
    <location>
        <begin position="277"/>
        <end position="297"/>
    </location>
</feature>
<gene>
    <name evidence="3" type="ORF">HYZ11_00920</name>
</gene>
<dbReference type="InterPro" id="IPR037185">
    <property type="entry name" value="EmrE-like"/>
</dbReference>
<evidence type="ECO:0000256" key="1">
    <source>
        <dbReference type="SAM" id="Phobius"/>
    </source>
</evidence>
<dbReference type="AlphaFoldDB" id="A0A932HUY9"/>
<evidence type="ECO:0000313" key="3">
    <source>
        <dbReference type="EMBL" id="MBI3126149.1"/>
    </source>
</evidence>
<feature type="transmembrane region" description="Helical" evidence="1">
    <location>
        <begin position="45"/>
        <end position="65"/>
    </location>
</feature>
<dbReference type="PANTHER" id="PTHR22911">
    <property type="entry name" value="ACYL-MALONYL CONDENSING ENZYME-RELATED"/>
    <property type="match status" value="1"/>
</dbReference>
<feature type="transmembrane region" description="Helical" evidence="1">
    <location>
        <begin position="189"/>
        <end position="210"/>
    </location>
</feature>
<reference evidence="3" key="1">
    <citation type="submission" date="2020-07" db="EMBL/GenBank/DDBJ databases">
        <title>Huge and variable diversity of episymbiotic CPR bacteria and DPANN archaea in groundwater ecosystems.</title>
        <authorList>
            <person name="He C.Y."/>
            <person name="Keren R."/>
            <person name="Whittaker M."/>
            <person name="Farag I.F."/>
            <person name="Doudna J."/>
            <person name="Cate J.H.D."/>
            <person name="Banfield J.F."/>
        </authorList>
    </citation>
    <scope>NUCLEOTIDE SEQUENCE</scope>
    <source>
        <strain evidence="3">NC_groundwater_763_Ag_S-0.2um_68_21</strain>
    </source>
</reference>
<feature type="transmembrane region" description="Helical" evidence="1">
    <location>
        <begin position="160"/>
        <end position="177"/>
    </location>
</feature>
<proteinExistence type="predicted"/>
<keyword evidence="1" id="KW-1133">Transmembrane helix</keyword>
<dbReference type="Pfam" id="PF00892">
    <property type="entry name" value="EamA"/>
    <property type="match status" value="2"/>
</dbReference>
<dbReference type="Gene3D" id="1.10.3730.20">
    <property type="match status" value="1"/>
</dbReference>
<dbReference type="GO" id="GO:0016020">
    <property type="term" value="C:membrane"/>
    <property type="evidence" value="ECO:0007669"/>
    <property type="project" value="InterPro"/>
</dbReference>
<sequence>MGKAAFFPLTDAPLAVFFSIANALTMGLFGFLVRHSESRANAATGVLIGLIVSLPFMAAATYFLWEPSWWNWKALGLFAAAGAINPAVGRVFLFLSIYRLGLARAVPLVSTLPLASAGLGIAFLGERPGAAVYAGTLLVVAGCMAITSRKGMEGSWDRRSLWMPFAAVAAFSLAHLWQKIGLALVPSPVLGLTVMSAAGAACLLLFGRALPEVHRPRLGRGGWLFLGMTGLLNTLSVLCHFSALRYGDLTLVAPLTSTAPFFSLVLSWAFLRDSERVTLRVLAGTALVVLGGALITWRAL</sequence>
<feature type="domain" description="EamA" evidence="2">
    <location>
        <begin position="165"/>
        <end position="296"/>
    </location>
</feature>
<feature type="transmembrane region" description="Helical" evidence="1">
    <location>
        <begin position="222"/>
        <end position="243"/>
    </location>
</feature>
<feature type="domain" description="EamA" evidence="2">
    <location>
        <begin position="15"/>
        <end position="147"/>
    </location>
</feature>
<feature type="transmembrane region" description="Helical" evidence="1">
    <location>
        <begin position="249"/>
        <end position="270"/>
    </location>
</feature>
<dbReference type="SUPFAM" id="SSF103481">
    <property type="entry name" value="Multidrug resistance efflux transporter EmrE"/>
    <property type="match status" value="2"/>
</dbReference>
<dbReference type="EMBL" id="JACPUR010000001">
    <property type="protein sequence ID" value="MBI3126149.1"/>
    <property type="molecule type" value="Genomic_DNA"/>
</dbReference>
<evidence type="ECO:0000313" key="4">
    <source>
        <dbReference type="Proteomes" id="UP000782312"/>
    </source>
</evidence>
<feature type="transmembrane region" description="Helical" evidence="1">
    <location>
        <begin position="12"/>
        <end position="33"/>
    </location>
</feature>
<protein>
    <submittedName>
        <fullName evidence="3">DMT family transporter</fullName>
    </submittedName>
</protein>
<dbReference type="InterPro" id="IPR000620">
    <property type="entry name" value="EamA_dom"/>
</dbReference>